<sequence length="460" mass="46588">MIPIDGLPVLTAAEMRAAEQAAMVGEVTEATLMDRAGSAIAQAVARLAAGREILVLCGPGNNGGDGYIAAAALKRQGLAVRVASSEAPRSAGAGRAAAIWGGAVEPLDGTRPAPVLVDAIFGTGLSRPPCDEVQDTLTRLAEAAWLRIAVDLPTGIATDNGKALGKVPRFDVTLALGAVKPSHLLQPAANAMGQVRLLDIGIATHSQARALTRPNLPEPDANSHKYSRGMVAVMAGSMSGASELAALAALRAGAGYVLHLASGGRPGSAAPHAIVRRDYAPDALDEDRIGAVVIGPGLGRDRDASERLEAALASGRPLVIDGDALRLVELATLATHHGPRILTPHGGEFVHLFGEVTDDKLTATRRAARQSGAVVVHKGADTVIAAPDGQAILCPEASPWLSTAGTGDVLAGAVGAMLAAGLEPLAAAEAGVWLHAQAARACGKAFIADDLADALSAVRG</sequence>
<comment type="catalytic activity">
    <reaction evidence="15 17 19">
        <text>(6S)-NADHX + ADP = AMP + phosphate + NADH + H(+)</text>
        <dbReference type="Rhea" id="RHEA:32223"/>
        <dbReference type="ChEBI" id="CHEBI:15378"/>
        <dbReference type="ChEBI" id="CHEBI:43474"/>
        <dbReference type="ChEBI" id="CHEBI:57945"/>
        <dbReference type="ChEBI" id="CHEBI:64074"/>
        <dbReference type="ChEBI" id="CHEBI:456215"/>
        <dbReference type="ChEBI" id="CHEBI:456216"/>
        <dbReference type="EC" id="4.2.1.136"/>
    </reaction>
</comment>
<dbReference type="InterPro" id="IPR017953">
    <property type="entry name" value="Carbohydrate_kinase_pred_CS"/>
</dbReference>
<keyword evidence="13" id="KW-0511">Multifunctional enzyme</keyword>
<evidence type="ECO:0000313" key="23">
    <source>
        <dbReference type="Proteomes" id="UP000032305"/>
    </source>
</evidence>
<proteinExistence type="inferred from homology"/>
<feature type="binding site" evidence="17">
    <location>
        <begin position="378"/>
        <end position="382"/>
    </location>
    <ligand>
        <name>AMP</name>
        <dbReference type="ChEBI" id="CHEBI:456215"/>
    </ligand>
</feature>
<comment type="caution">
    <text evidence="18">Lacks conserved residue(s) required for the propagation of feature annotation.</text>
</comment>
<evidence type="ECO:0000256" key="1">
    <source>
        <dbReference type="ARBA" id="ARBA00000013"/>
    </source>
</evidence>
<dbReference type="Proteomes" id="UP000032305">
    <property type="component" value="Unassembled WGS sequence"/>
</dbReference>
<dbReference type="InterPro" id="IPR036652">
    <property type="entry name" value="YjeF_N_dom_sf"/>
</dbReference>
<comment type="cofactor">
    <cofactor evidence="18 19">
        <name>K(+)</name>
        <dbReference type="ChEBI" id="CHEBI:29103"/>
    </cofactor>
    <text evidence="18 19">Binds 1 potassium ion per subunit.</text>
</comment>
<dbReference type="InterPro" id="IPR030677">
    <property type="entry name" value="Nnr"/>
</dbReference>
<evidence type="ECO:0000256" key="2">
    <source>
        <dbReference type="ARBA" id="ARBA00000909"/>
    </source>
</evidence>
<dbReference type="PROSITE" id="PS51385">
    <property type="entry name" value="YJEF_N"/>
    <property type="match status" value="1"/>
</dbReference>
<dbReference type="EC" id="4.2.1.136" evidence="19"/>
<feature type="binding site" evidence="17">
    <location>
        <position position="241"/>
    </location>
    <ligand>
        <name>(6S)-NADPHX</name>
        <dbReference type="ChEBI" id="CHEBI:64076"/>
    </ligand>
</feature>
<keyword evidence="9 18" id="KW-0630">Potassium</keyword>
<dbReference type="EC" id="5.1.99.6" evidence="19"/>
<organism evidence="22 23">
    <name type="scientific">Sphingomonas parapaucimobilis NBRC 15100</name>
    <dbReference type="NCBI Taxonomy" id="1219049"/>
    <lineage>
        <taxon>Bacteria</taxon>
        <taxon>Pseudomonadati</taxon>
        <taxon>Pseudomonadota</taxon>
        <taxon>Alphaproteobacteria</taxon>
        <taxon>Sphingomonadales</taxon>
        <taxon>Sphingomonadaceae</taxon>
        <taxon>Sphingomonas</taxon>
    </lineage>
</organism>
<dbReference type="Gene3D" id="3.40.1190.20">
    <property type="match status" value="1"/>
</dbReference>
<evidence type="ECO:0000256" key="9">
    <source>
        <dbReference type="ARBA" id="ARBA00022958"/>
    </source>
</evidence>
<comment type="catalytic activity">
    <reaction evidence="1 18 19">
        <text>(6R)-NADHX = (6S)-NADHX</text>
        <dbReference type="Rhea" id="RHEA:32215"/>
        <dbReference type="ChEBI" id="CHEBI:64074"/>
        <dbReference type="ChEBI" id="CHEBI:64075"/>
        <dbReference type="EC" id="5.1.99.6"/>
    </reaction>
</comment>
<protein>
    <recommendedName>
        <fullName evidence="19">Bifunctional NAD(P)H-hydrate repair enzyme</fullName>
    </recommendedName>
    <alternativeName>
        <fullName evidence="19">Nicotinamide nucleotide repair protein</fullName>
    </alternativeName>
    <domain>
        <recommendedName>
            <fullName evidence="19">ADP-dependent (S)-NAD(P)H-hydrate dehydratase</fullName>
            <ecNumber evidence="19">4.2.1.136</ecNumber>
        </recommendedName>
        <alternativeName>
            <fullName evidence="19">ADP-dependent NAD(P)HX dehydratase</fullName>
        </alternativeName>
    </domain>
    <domain>
        <recommendedName>
            <fullName evidence="19">NAD(P)H-hydrate epimerase</fullName>
            <ecNumber evidence="19">5.1.99.6</ecNumber>
        </recommendedName>
    </domain>
</protein>
<feature type="binding site" evidence="17">
    <location>
        <position position="297"/>
    </location>
    <ligand>
        <name>(6S)-NADPHX</name>
        <dbReference type="ChEBI" id="CHEBI:64076"/>
    </ligand>
</feature>
<keyword evidence="10 17" id="KW-0520">NAD</keyword>
<dbReference type="Pfam" id="PF01256">
    <property type="entry name" value="Carb_kinase"/>
    <property type="match status" value="1"/>
</dbReference>
<feature type="binding site" evidence="17">
    <location>
        <position position="408"/>
    </location>
    <ligand>
        <name>(6S)-NADPHX</name>
        <dbReference type="ChEBI" id="CHEBI:64076"/>
    </ligand>
</feature>
<evidence type="ECO:0000256" key="7">
    <source>
        <dbReference type="ARBA" id="ARBA00022840"/>
    </source>
</evidence>
<dbReference type="Gene3D" id="3.40.50.10260">
    <property type="entry name" value="YjeF N-terminal domain"/>
    <property type="match status" value="1"/>
</dbReference>
<dbReference type="GO" id="GO:0110051">
    <property type="term" value="P:metabolite repair"/>
    <property type="evidence" value="ECO:0007669"/>
    <property type="project" value="TreeGrafter"/>
</dbReference>
<evidence type="ECO:0000259" key="20">
    <source>
        <dbReference type="PROSITE" id="PS51383"/>
    </source>
</evidence>
<dbReference type="RefSeq" id="WP_042482417.1">
    <property type="nucleotide sequence ID" value="NZ_BBPI01000001.1"/>
</dbReference>
<evidence type="ECO:0000256" key="3">
    <source>
        <dbReference type="ARBA" id="ARBA00006001"/>
    </source>
</evidence>
<comment type="similarity">
    <text evidence="17">Belongs to the NnrD/CARKD family.</text>
</comment>
<dbReference type="NCBIfam" id="TIGR00197">
    <property type="entry name" value="yjeF_nterm"/>
    <property type="match status" value="1"/>
</dbReference>
<dbReference type="PROSITE" id="PS01049">
    <property type="entry name" value="YJEF_C_1"/>
    <property type="match status" value="1"/>
</dbReference>
<feature type="binding site" evidence="17">
    <location>
        <position position="407"/>
    </location>
    <ligand>
        <name>AMP</name>
        <dbReference type="ChEBI" id="CHEBI:456215"/>
    </ligand>
</feature>
<feature type="binding site" evidence="18">
    <location>
        <position position="154"/>
    </location>
    <ligand>
        <name>K(+)</name>
        <dbReference type="ChEBI" id="CHEBI:29103"/>
    </ligand>
</feature>
<dbReference type="PANTHER" id="PTHR12592">
    <property type="entry name" value="ATP-DEPENDENT (S)-NAD(P)H-HYDRATE DEHYDRATASE FAMILY MEMBER"/>
    <property type="match status" value="1"/>
</dbReference>
<comment type="function">
    <text evidence="18">Catalyzes the epimerization of the S- and R-forms of NAD(P)HX, a damaged form of NAD(P)H that is a result of enzymatic or heat-dependent hydration. This is a prerequisite for the S-specific NAD(P)H-hydrate dehydratase to allow the repair of both epimers of NAD(P)HX.</text>
</comment>
<feature type="domain" description="YjeF C-terminal" evidence="20">
    <location>
        <begin position="208"/>
        <end position="460"/>
    </location>
</feature>
<dbReference type="GO" id="GO:0046872">
    <property type="term" value="F:metal ion binding"/>
    <property type="evidence" value="ECO:0007669"/>
    <property type="project" value="UniProtKB-UniRule"/>
</dbReference>
<evidence type="ECO:0000256" key="19">
    <source>
        <dbReference type="PIRNR" id="PIRNR017184"/>
    </source>
</evidence>
<comment type="function">
    <text evidence="17">Catalyzes the dehydration of the S-form of NAD(P)HX at the expense of ADP, which is converted to AMP. Together with NAD(P)HX epimerase, which catalyzes the epimerization of the S- and R-forms, the enzyme allows the repair of both epimers of NAD(P)HX, a damaged form of NAD(P)H that is a result of enzymatic or heat-dependent hydration.</text>
</comment>
<comment type="subunit">
    <text evidence="17">Homotetramer.</text>
</comment>
<dbReference type="CDD" id="cd01171">
    <property type="entry name" value="YXKO-related"/>
    <property type="match status" value="1"/>
</dbReference>
<feature type="binding site" evidence="18">
    <location>
        <position position="118"/>
    </location>
    <ligand>
        <name>K(+)</name>
        <dbReference type="ChEBI" id="CHEBI:29103"/>
    </ligand>
</feature>
<dbReference type="PIRSF" id="PIRSF017184">
    <property type="entry name" value="Nnr"/>
    <property type="match status" value="1"/>
</dbReference>
<evidence type="ECO:0000256" key="4">
    <source>
        <dbReference type="ARBA" id="ARBA00009524"/>
    </source>
</evidence>
<dbReference type="eggNOG" id="COG0063">
    <property type="taxonomic scope" value="Bacteria"/>
</dbReference>
<evidence type="ECO:0000256" key="6">
    <source>
        <dbReference type="ARBA" id="ARBA00022741"/>
    </source>
</evidence>
<evidence type="ECO:0000256" key="13">
    <source>
        <dbReference type="ARBA" id="ARBA00023268"/>
    </source>
</evidence>
<feature type="binding site" evidence="18">
    <location>
        <position position="151"/>
    </location>
    <ligand>
        <name>(6S)-NADPHX</name>
        <dbReference type="ChEBI" id="CHEBI:64076"/>
    </ligand>
</feature>
<evidence type="ECO:0000256" key="18">
    <source>
        <dbReference type="HAMAP-Rule" id="MF_01966"/>
    </source>
</evidence>
<keyword evidence="7 17" id="KW-0067">ATP-binding</keyword>
<evidence type="ECO:0000313" key="22">
    <source>
        <dbReference type="EMBL" id="GAL99371.1"/>
    </source>
</evidence>
<evidence type="ECO:0000256" key="15">
    <source>
        <dbReference type="ARBA" id="ARBA00048238"/>
    </source>
</evidence>
<keyword evidence="11 18" id="KW-0413">Isomerase</keyword>
<gene>
    <name evidence="17" type="primary">nnrD</name>
    <name evidence="18" type="synonym">nnrE</name>
    <name evidence="22" type="ORF">SP5_001_00700</name>
</gene>
<keyword evidence="23" id="KW-1185">Reference proteome</keyword>
<comment type="cofactor">
    <cofactor evidence="17">
        <name>Mg(2+)</name>
        <dbReference type="ChEBI" id="CHEBI:18420"/>
    </cofactor>
</comment>
<evidence type="ECO:0000256" key="8">
    <source>
        <dbReference type="ARBA" id="ARBA00022857"/>
    </source>
</evidence>
<dbReference type="SUPFAM" id="SSF53613">
    <property type="entry name" value="Ribokinase-like"/>
    <property type="match status" value="1"/>
</dbReference>
<dbReference type="HAMAP" id="MF_01965">
    <property type="entry name" value="NADHX_dehydratase"/>
    <property type="match status" value="1"/>
</dbReference>
<dbReference type="SUPFAM" id="SSF64153">
    <property type="entry name" value="YjeF N-terminal domain-like"/>
    <property type="match status" value="1"/>
</dbReference>
<keyword evidence="8 17" id="KW-0521">NADP</keyword>
<dbReference type="GO" id="GO:0052855">
    <property type="term" value="F:ADP-dependent NAD(P)H-hydrate dehydratase activity"/>
    <property type="evidence" value="ECO:0007669"/>
    <property type="project" value="UniProtKB-UniRule"/>
</dbReference>
<comment type="similarity">
    <text evidence="3 19">In the N-terminal section; belongs to the NnrE/AIBP family.</text>
</comment>
<evidence type="ECO:0000256" key="14">
    <source>
        <dbReference type="ARBA" id="ARBA00025153"/>
    </source>
</evidence>
<dbReference type="PROSITE" id="PS51383">
    <property type="entry name" value="YJEF_C_3"/>
    <property type="match status" value="1"/>
</dbReference>
<keyword evidence="5 18" id="KW-0479">Metal-binding</keyword>
<keyword evidence="6 17" id="KW-0547">Nucleotide-binding</keyword>
<dbReference type="GO" id="GO:0046496">
    <property type="term" value="P:nicotinamide nucleotide metabolic process"/>
    <property type="evidence" value="ECO:0007669"/>
    <property type="project" value="UniProtKB-UniRule"/>
</dbReference>
<dbReference type="PANTHER" id="PTHR12592:SF0">
    <property type="entry name" value="ATP-DEPENDENT (S)-NAD(P)H-HYDRATE DEHYDRATASE"/>
    <property type="match status" value="1"/>
</dbReference>
<comment type="similarity">
    <text evidence="4 19">In the C-terminal section; belongs to the NnrD/CARKD family.</text>
</comment>
<dbReference type="AlphaFoldDB" id="A0A0A1W2F8"/>
<dbReference type="InterPro" id="IPR004443">
    <property type="entry name" value="YjeF_N_dom"/>
</dbReference>
<dbReference type="HAMAP" id="MF_01966">
    <property type="entry name" value="NADHX_epimerase"/>
    <property type="match status" value="1"/>
</dbReference>
<evidence type="ECO:0000256" key="16">
    <source>
        <dbReference type="ARBA" id="ARBA00049209"/>
    </source>
</evidence>
<feature type="binding site" evidence="18">
    <location>
        <begin position="122"/>
        <end position="128"/>
    </location>
    <ligand>
        <name>(6S)-NADPHX</name>
        <dbReference type="ChEBI" id="CHEBI:64076"/>
    </ligand>
</feature>
<evidence type="ECO:0000256" key="11">
    <source>
        <dbReference type="ARBA" id="ARBA00023235"/>
    </source>
</evidence>
<comment type="catalytic activity">
    <reaction evidence="16 17 19">
        <text>(6S)-NADPHX + ADP = AMP + phosphate + NADPH + H(+)</text>
        <dbReference type="Rhea" id="RHEA:32235"/>
        <dbReference type="ChEBI" id="CHEBI:15378"/>
        <dbReference type="ChEBI" id="CHEBI:43474"/>
        <dbReference type="ChEBI" id="CHEBI:57783"/>
        <dbReference type="ChEBI" id="CHEBI:64076"/>
        <dbReference type="ChEBI" id="CHEBI:456215"/>
        <dbReference type="ChEBI" id="CHEBI:456216"/>
        <dbReference type="EC" id="4.2.1.136"/>
    </reaction>
</comment>
<comment type="similarity">
    <text evidence="18">Belongs to the NnrE/AIBP family.</text>
</comment>
<dbReference type="GO" id="GO:0052856">
    <property type="term" value="F:NAD(P)HX epimerase activity"/>
    <property type="evidence" value="ECO:0007669"/>
    <property type="project" value="UniProtKB-UniRule"/>
</dbReference>
<dbReference type="PROSITE" id="PS01050">
    <property type="entry name" value="YJEF_C_2"/>
    <property type="match status" value="1"/>
</dbReference>
<accession>A0A0A1W2F8</accession>
<dbReference type="EMBL" id="BBPI01000001">
    <property type="protein sequence ID" value="GAL99371.1"/>
    <property type="molecule type" value="Genomic_DNA"/>
</dbReference>
<evidence type="ECO:0000256" key="17">
    <source>
        <dbReference type="HAMAP-Rule" id="MF_01965"/>
    </source>
</evidence>
<dbReference type="InterPro" id="IPR029056">
    <property type="entry name" value="Ribokinase-like"/>
</dbReference>
<feature type="binding site" evidence="18">
    <location>
        <begin position="61"/>
        <end position="65"/>
    </location>
    <ligand>
        <name>(6S)-NADPHX</name>
        <dbReference type="ChEBI" id="CHEBI:64076"/>
    </ligand>
</feature>
<dbReference type="OrthoDB" id="9806925at2"/>
<evidence type="ECO:0000256" key="5">
    <source>
        <dbReference type="ARBA" id="ARBA00022723"/>
    </source>
</evidence>
<dbReference type="Pfam" id="PF03853">
    <property type="entry name" value="YjeF_N"/>
    <property type="match status" value="1"/>
</dbReference>
<keyword evidence="12 17" id="KW-0456">Lyase</keyword>
<dbReference type="InterPro" id="IPR000631">
    <property type="entry name" value="CARKD"/>
</dbReference>
<evidence type="ECO:0000256" key="10">
    <source>
        <dbReference type="ARBA" id="ARBA00023027"/>
    </source>
</evidence>
<feature type="binding site" evidence="17">
    <location>
        <position position="345"/>
    </location>
    <ligand>
        <name>(6S)-NADPHX</name>
        <dbReference type="ChEBI" id="CHEBI:64076"/>
    </ligand>
</feature>
<name>A0A0A1W2F8_9SPHN</name>
<dbReference type="GO" id="GO:0005524">
    <property type="term" value="F:ATP binding"/>
    <property type="evidence" value="ECO:0007669"/>
    <property type="project" value="UniProtKB-UniRule"/>
</dbReference>
<feature type="domain" description="YjeF N-terminal" evidence="21">
    <location>
        <begin position="15"/>
        <end position="208"/>
    </location>
</feature>
<comment type="catalytic activity">
    <reaction evidence="2 18 19">
        <text>(6R)-NADPHX = (6S)-NADPHX</text>
        <dbReference type="Rhea" id="RHEA:32227"/>
        <dbReference type="ChEBI" id="CHEBI:64076"/>
        <dbReference type="ChEBI" id="CHEBI:64077"/>
        <dbReference type="EC" id="5.1.99.6"/>
    </reaction>
</comment>
<reference evidence="22 23" key="1">
    <citation type="submission" date="2014-11" db="EMBL/GenBank/DDBJ databases">
        <title>Whole genome shotgun sequence of Sphingomonas parapaucimobilis NBRC 15100.</title>
        <authorList>
            <person name="Katano-Makiyama Y."/>
            <person name="Hosoyama A."/>
            <person name="Hashimoto M."/>
            <person name="Hosoyama Y."/>
            <person name="Noguchi M."/>
            <person name="Numata M."/>
            <person name="Tsuchikane K."/>
            <person name="Hirakata S."/>
            <person name="Uohara A."/>
            <person name="Shimodaira J."/>
            <person name="Ohji S."/>
            <person name="Ichikawa N."/>
            <person name="Kimura A."/>
            <person name="Yamazoe A."/>
            <person name="Fujita N."/>
        </authorList>
    </citation>
    <scope>NUCLEOTIDE SEQUENCE [LARGE SCALE GENOMIC DNA]</scope>
    <source>
        <strain evidence="22 23">NBRC 15100</strain>
    </source>
</reference>
<feature type="binding site" evidence="18">
    <location>
        <position position="62"/>
    </location>
    <ligand>
        <name>K(+)</name>
        <dbReference type="ChEBI" id="CHEBI:29103"/>
    </ligand>
</feature>
<dbReference type="NCBIfam" id="TIGR00196">
    <property type="entry name" value="yjeF_cterm"/>
    <property type="match status" value="1"/>
</dbReference>
<comment type="function">
    <text evidence="14 19">Bifunctional enzyme that catalyzes the epimerization of the S- and R-forms of NAD(P)HX and the dehydration of the S-form of NAD(P)HX at the expense of ADP, which is converted to AMP. This allows the repair of both epimers of NAD(P)HX, a damaged form of NAD(P)H that is a result of enzymatic or heat-dependent hydration.</text>
</comment>
<evidence type="ECO:0000256" key="12">
    <source>
        <dbReference type="ARBA" id="ARBA00023239"/>
    </source>
</evidence>
<comment type="caution">
    <text evidence="22">The sequence shown here is derived from an EMBL/GenBank/DDBJ whole genome shotgun (WGS) entry which is preliminary data.</text>
</comment>
<evidence type="ECO:0000259" key="21">
    <source>
        <dbReference type="PROSITE" id="PS51385"/>
    </source>
</evidence>
<dbReference type="eggNOG" id="COG0062">
    <property type="taxonomic scope" value="Bacteria"/>
</dbReference>